<dbReference type="Proteomes" id="UP001432075">
    <property type="component" value="Chromosome"/>
</dbReference>
<evidence type="ECO:0008006" key="4">
    <source>
        <dbReference type="Google" id="ProtNLM"/>
    </source>
</evidence>
<organism evidence="2 3">
    <name type="scientific">Streptomyces goshikiensis</name>
    <dbReference type="NCBI Taxonomy" id="1942"/>
    <lineage>
        <taxon>Bacteria</taxon>
        <taxon>Bacillati</taxon>
        <taxon>Actinomycetota</taxon>
        <taxon>Actinomycetes</taxon>
        <taxon>Kitasatosporales</taxon>
        <taxon>Streptomycetaceae</taxon>
        <taxon>Streptomyces</taxon>
    </lineage>
</organism>
<accession>A0ABZ1RL26</accession>
<proteinExistence type="predicted"/>
<evidence type="ECO:0000313" key="2">
    <source>
        <dbReference type="EMBL" id="WUO47488.1"/>
    </source>
</evidence>
<protein>
    <recommendedName>
        <fullName evidence="4">DUF1579 domain-containing protein</fullName>
    </recommendedName>
</protein>
<name>A0ABZ1RL26_9ACTN</name>
<evidence type="ECO:0000313" key="3">
    <source>
        <dbReference type="Proteomes" id="UP001432075"/>
    </source>
</evidence>
<reference evidence="2" key="1">
    <citation type="submission" date="2022-10" db="EMBL/GenBank/DDBJ databases">
        <title>The complete genomes of actinobacterial strains from the NBC collection.</title>
        <authorList>
            <person name="Joergensen T.S."/>
            <person name="Alvarez Arevalo M."/>
            <person name="Sterndorff E.B."/>
            <person name="Faurdal D."/>
            <person name="Vuksanovic O."/>
            <person name="Mourched A.-S."/>
            <person name="Charusanti P."/>
            <person name="Shaw S."/>
            <person name="Blin K."/>
            <person name="Weber T."/>
        </authorList>
    </citation>
    <scope>NUCLEOTIDE SEQUENCE</scope>
    <source>
        <strain evidence="2">NBC_00283</strain>
    </source>
</reference>
<gene>
    <name evidence="2" type="ORF">OHU17_17400</name>
</gene>
<dbReference type="RefSeq" id="WP_328776166.1">
    <property type="nucleotide sequence ID" value="NZ_CP108057.1"/>
</dbReference>
<feature type="region of interest" description="Disordered" evidence="1">
    <location>
        <begin position="133"/>
        <end position="159"/>
    </location>
</feature>
<keyword evidence="3" id="KW-1185">Reference proteome</keyword>
<feature type="compositionally biased region" description="Low complexity" evidence="1">
    <location>
        <begin position="145"/>
        <end position="159"/>
    </location>
</feature>
<sequence length="159" mass="16836">MTAIERLWGDFELPIKDALHYANGHSYDVALDSAAPTGFTVLAPFDLAGTLEGDPSWVSSVDGLAAVDLGEKGLLWGGEGSHGSEGFIARLTVDRALTWAMFFTESNPFDRIRLSGNVATFSSTSGLEIELDIDDPRTPIPEPGSTAARMTDTAADASS</sequence>
<dbReference type="EMBL" id="CP108057">
    <property type="protein sequence ID" value="WUO47488.1"/>
    <property type="molecule type" value="Genomic_DNA"/>
</dbReference>
<evidence type="ECO:0000256" key="1">
    <source>
        <dbReference type="SAM" id="MobiDB-lite"/>
    </source>
</evidence>